<reference evidence="2" key="1">
    <citation type="journal article" date="2020" name="Stud. Mycol.">
        <title>101 Dothideomycetes genomes: a test case for predicting lifestyles and emergence of pathogens.</title>
        <authorList>
            <person name="Haridas S."/>
            <person name="Albert R."/>
            <person name="Binder M."/>
            <person name="Bloem J."/>
            <person name="Labutti K."/>
            <person name="Salamov A."/>
            <person name="Andreopoulos B."/>
            <person name="Baker S."/>
            <person name="Barry K."/>
            <person name="Bills G."/>
            <person name="Bluhm B."/>
            <person name="Cannon C."/>
            <person name="Castanera R."/>
            <person name="Culley D."/>
            <person name="Daum C."/>
            <person name="Ezra D."/>
            <person name="Gonzalez J."/>
            <person name="Henrissat B."/>
            <person name="Kuo A."/>
            <person name="Liang C."/>
            <person name="Lipzen A."/>
            <person name="Lutzoni F."/>
            <person name="Magnuson J."/>
            <person name="Mondo S."/>
            <person name="Nolan M."/>
            <person name="Ohm R."/>
            <person name="Pangilinan J."/>
            <person name="Park H.-J."/>
            <person name="Ramirez L."/>
            <person name="Alfaro M."/>
            <person name="Sun H."/>
            <person name="Tritt A."/>
            <person name="Yoshinaga Y."/>
            <person name="Zwiers L.-H."/>
            <person name="Turgeon B."/>
            <person name="Goodwin S."/>
            <person name="Spatafora J."/>
            <person name="Crous P."/>
            <person name="Grigoriev I."/>
        </authorList>
    </citation>
    <scope>NUCLEOTIDE SEQUENCE</scope>
    <source>
        <strain evidence="2">CBS 627.86</strain>
    </source>
</reference>
<evidence type="ECO:0000256" key="1">
    <source>
        <dbReference type="SAM" id="MobiDB-lite"/>
    </source>
</evidence>
<protein>
    <submittedName>
        <fullName evidence="2">Uncharacterized protein</fullName>
    </submittedName>
</protein>
<sequence length="432" mass="50155">MSLDFYRRKNFSNYVLVEFKDYRQAPTQYITSRFAFACVDDRDKFSTLWSQVLKLHEGDTLILNDRKLLAEECQSDIAAWHKRTLDQIISKRDYIKEKSCSKVLYDVFGTEIEALWAETTEGKEEARKEAERQERETAQRRRKEEQREKEEGERKKKEAEGSQYQTSSAAPPLWTSQQRGNTRPHGYGNVPYDACPTQSHGKSNYSPRYSQAEKPRDSKPPPMGYNDTQGCGSAHTSANPFSTRLGARFSIPHDPQAMPQPRYYSKGFYDPQYMPQHYQQHFRPSKPIHQNPQAATSGPPEVPASGLPKPNFTLLKEGEEYLLNYDSDNLIVVICRPECPLFKPSSDRRQCFSSVFKRNGDGELLRKFRRVPHIELAEPQPGEHKRVHQLIVNEVVSEDRREYYGLPRTPPILYKENGCEKTCKKSSYFERF</sequence>
<keyword evidence="3" id="KW-1185">Reference proteome</keyword>
<accession>A0A6A5ZQ55</accession>
<name>A0A6A5ZQ55_9PLEO</name>
<proteinExistence type="predicted"/>
<evidence type="ECO:0000313" key="2">
    <source>
        <dbReference type="EMBL" id="KAF2121124.1"/>
    </source>
</evidence>
<feature type="region of interest" description="Disordered" evidence="1">
    <location>
        <begin position="120"/>
        <end position="239"/>
    </location>
</feature>
<dbReference type="Proteomes" id="UP000799770">
    <property type="component" value="Unassembled WGS sequence"/>
</dbReference>
<feature type="compositionally biased region" description="Polar residues" evidence="1">
    <location>
        <begin position="162"/>
        <end position="181"/>
    </location>
</feature>
<evidence type="ECO:0000313" key="3">
    <source>
        <dbReference type="Proteomes" id="UP000799770"/>
    </source>
</evidence>
<organism evidence="2 3">
    <name type="scientific">Lophiotrema nucula</name>
    <dbReference type="NCBI Taxonomy" id="690887"/>
    <lineage>
        <taxon>Eukaryota</taxon>
        <taxon>Fungi</taxon>
        <taxon>Dikarya</taxon>
        <taxon>Ascomycota</taxon>
        <taxon>Pezizomycotina</taxon>
        <taxon>Dothideomycetes</taxon>
        <taxon>Pleosporomycetidae</taxon>
        <taxon>Pleosporales</taxon>
        <taxon>Lophiotremataceae</taxon>
        <taxon>Lophiotrema</taxon>
    </lineage>
</organism>
<feature type="compositionally biased region" description="Polar residues" evidence="1">
    <location>
        <begin position="226"/>
        <end position="239"/>
    </location>
</feature>
<feature type="compositionally biased region" description="Polar residues" evidence="1">
    <location>
        <begin position="196"/>
        <end position="209"/>
    </location>
</feature>
<dbReference type="AlphaFoldDB" id="A0A6A5ZQ55"/>
<feature type="region of interest" description="Disordered" evidence="1">
    <location>
        <begin position="283"/>
        <end position="307"/>
    </location>
</feature>
<feature type="compositionally biased region" description="Basic and acidic residues" evidence="1">
    <location>
        <begin position="120"/>
        <end position="160"/>
    </location>
</feature>
<dbReference type="EMBL" id="ML977312">
    <property type="protein sequence ID" value="KAF2121124.1"/>
    <property type="molecule type" value="Genomic_DNA"/>
</dbReference>
<gene>
    <name evidence="2" type="ORF">BDV96DRAFT_594360</name>
</gene>